<sequence>MSSLRLFFSTSTNPLFNLAVEDTIFRSMAADQKVLFLWRNDNTVVIGRAQNPWKECNTQRMERDGITLARRQSGGGAVFHDLGNTNFTFMAGKPGYDKTVSTDIVLNALAELGIKGKATGRNDLVVETEDGDRKFSGSAYRETMDRGFHHGTILLNADMNRLADYLNPDPKKLQAKGITSVRSRVINLQQLDQSLTHEALCTAITQAFFKYYDEQVEPEFISPDVMPNLPNFEATFAKQKDWHWNFGNTPEFTHQIDERFIWAGVEVHFNIKKAHIEEVQIFTDSLEPAPLEALQLALHGQMYSHEGINAAIEYVQNQYPSNHDEMEQVKDWLLVQLS</sequence>
<proteinExistence type="predicted"/>
<reference evidence="10 11" key="1">
    <citation type="journal article" date="2017" name="Elife">
        <title>Extensive horizontal gene transfer in cheese-associated bacteria.</title>
        <authorList>
            <person name="Bonham K.S."/>
            <person name="Wolfe B.E."/>
            <person name="Dutton R.J."/>
        </authorList>
    </citation>
    <scope>NUCLEOTIDE SEQUENCE [LARGE SCALE GENOMIC DNA]</scope>
    <source>
        <strain evidence="10 11">JB196</strain>
    </source>
</reference>
<dbReference type="GO" id="GO:0017118">
    <property type="term" value="F:lipoyltransferase activity"/>
    <property type="evidence" value="ECO:0007669"/>
    <property type="project" value="TreeGrafter"/>
</dbReference>
<evidence type="ECO:0000256" key="8">
    <source>
        <dbReference type="ARBA" id="ARBA00048037"/>
    </source>
</evidence>
<dbReference type="InterPro" id="IPR004562">
    <property type="entry name" value="LipoylTrfase_LipoateP_Ligase"/>
</dbReference>
<evidence type="ECO:0000256" key="3">
    <source>
        <dbReference type="ARBA" id="ARBA00012367"/>
    </source>
</evidence>
<dbReference type="Gene3D" id="3.30.390.50">
    <property type="entry name" value="CO dehydrogenase flavoprotein, C-terminal domain"/>
    <property type="match status" value="1"/>
</dbReference>
<dbReference type="PANTHER" id="PTHR12561:SF3">
    <property type="entry name" value="LIPOYLTRANSFERASE 1, MITOCHONDRIAL"/>
    <property type="match status" value="1"/>
</dbReference>
<dbReference type="GeneID" id="303189549"/>
<dbReference type="Pfam" id="PF10437">
    <property type="entry name" value="Lip_prot_lig_C"/>
    <property type="match status" value="1"/>
</dbReference>
<dbReference type="Pfam" id="PF21948">
    <property type="entry name" value="LplA-B_cat"/>
    <property type="match status" value="1"/>
</dbReference>
<dbReference type="NCBIfam" id="TIGR00545">
    <property type="entry name" value="lipoyltrans"/>
    <property type="match status" value="1"/>
</dbReference>
<evidence type="ECO:0000256" key="5">
    <source>
        <dbReference type="ARBA" id="ARBA00022598"/>
    </source>
</evidence>
<dbReference type="SUPFAM" id="SSF55681">
    <property type="entry name" value="Class II aaRS and biotin synthetases"/>
    <property type="match status" value="1"/>
</dbReference>
<protein>
    <recommendedName>
        <fullName evidence="3">lipoate--protein ligase</fullName>
        <ecNumber evidence="3">6.3.1.20</ecNumber>
    </recommendedName>
</protein>
<dbReference type="SUPFAM" id="SSF82649">
    <property type="entry name" value="SufE/NifU"/>
    <property type="match status" value="1"/>
</dbReference>
<dbReference type="GO" id="GO:0009249">
    <property type="term" value="P:protein lipoylation"/>
    <property type="evidence" value="ECO:0007669"/>
    <property type="project" value="InterPro"/>
</dbReference>
<accession>A0A368LHE9</accession>
<keyword evidence="5 10" id="KW-0436">Ligase</keyword>
<dbReference type="GO" id="GO:0016979">
    <property type="term" value="F:lipoate-protein ligase activity"/>
    <property type="evidence" value="ECO:0007669"/>
    <property type="project" value="UniProtKB-EC"/>
</dbReference>
<dbReference type="PROSITE" id="PS51733">
    <property type="entry name" value="BPL_LPL_CATALYTIC"/>
    <property type="match status" value="1"/>
</dbReference>
<feature type="domain" description="BPL/LPL catalytic" evidence="9">
    <location>
        <begin position="29"/>
        <end position="216"/>
    </location>
</feature>
<gene>
    <name evidence="10" type="primary">lplA</name>
    <name evidence="10" type="ORF">CIK83_11510</name>
</gene>
<dbReference type="CDD" id="cd16443">
    <property type="entry name" value="LplA"/>
    <property type="match status" value="1"/>
</dbReference>
<evidence type="ECO:0000256" key="2">
    <source>
        <dbReference type="ARBA" id="ARBA00005124"/>
    </source>
</evidence>
<dbReference type="EC" id="6.3.1.20" evidence="3"/>
<dbReference type="AlphaFoldDB" id="A0A368LHE9"/>
<dbReference type="InterPro" id="IPR045864">
    <property type="entry name" value="aa-tRNA-synth_II/BPL/LPL"/>
</dbReference>
<comment type="caution">
    <text evidence="10">The sequence shown here is derived from an EMBL/GenBank/DDBJ whole genome shotgun (WGS) entry which is preliminary data.</text>
</comment>
<dbReference type="PANTHER" id="PTHR12561">
    <property type="entry name" value="LIPOATE-PROTEIN LIGASE"/>
    <property type="match status" value="1"/>
</dbReference>
<keyword evidence="6" id="KW-0547">Nucleotide-binding</keyword>
<dbReference type="FunFam" id="3.30.930.10:FF:000024">
    <property type="entry name" value="Lipoate-protein ligase A"/>
    <property type="match status" value="1"/>
</dbReference>
<evidence type="ECO:0000313" key="11">
    <source>
        <dbReference type="Proteomes" id="UP000252479"/>
    </source>
</evidence>
<dbReference type="EMBL" id="QPGL01000002">
    <property type="protein sequence ID" value="RCS70091.1"/>
    <property type="molecule type" value="Genomic_DNA"/>
</dbReference>
<keyword evidence="11" id="KW-1185">Reference proteome</keyword>
<dbReference type="Proteomes" id="UP000252479">
    <property type="component" value="Unassembled WGS sequence"/>
</dbReference>
<dbReference type="InterPro" id="IPR004143">
    <property type="entry name" value="BPL_LPL_catalytic"/>
</dbReference>
<comment type="pathway">
    <text evidence="1">Protein modification; protein lipoylation via exogenous pathway; protein N(6)-(lipoyl)lysine from lipoate: step 2/2.</text>
</comment>
<dbReference type="GO" id="GO:0005524">
    <property type="term" value="F:ATP binding"/>
    <property type="evidence" value="ECO:0007669"/>
    <property type="project" value="UniProtKB-KW"/>
</dbReference>
<comment type="pathway">
    <text evidence="2">Protein modification; protein lipoylation via exogenous pathway; protein N(6)-(lipoyl)lysine from lipoate: step 1/2.</text>
</comment>
<comment type="catalytic activity">
    <reaction evidence="8">
        <text>L-lysyl-[lipoyl-carrier protein] + (R)-lipoate + ATP = N(6)-[(R)-lipoyl]-L-lysyl-[lipoyl-carrier protein] + AMP + diphosphate + H(+)</text>
        <dbReference type="Rhea" id="RHEA:49288"/>
        <dbReference type="Rhea" id="RHEA-COMP:10500"/>
        <dbReference type="Rhea" id="RHEA-COMP:10502"/>
        <dbReference type="ChEBI" id="CHEBI:15378"/>
        <dbReference type="ChEBI" id="CHEBI:29969"/>
        <dbReference type="ChEBI" id="CHEBI:30616"/>
        <dbReference type="ChEBI" id="CHEBI:33019"/>
        <dbReference type="ChEBI" id="CHEBI:83088"/>
        <dbReference type="ChEBI" id="CHEBI:83099"/>
        <dbReference type="ChEBI" id="CHEBI:456215"/>
        <dbReference type="EC" id="6.3.1.20"/>
    </reaction>
</comment>
<keyword evidence="4" id="KW-0963">Cytoplasm</keyword>
<dbReference type="InterPro" id="IPR019491">
    <property type="entry name" value="Lipoate_protein_ligase_C"/>
</dbReference>
<dbReference type="RefSeq" id="WP_086959561.1">
    <property type="nucleotide sequence ID" value="NZ_FUKS01000013.1"/>
</dbReference>
<organism evidence="10 11">
    <name type="scientific">Vibrio casei</name>
    <dbReference type="NCBI Taxonomy" id="673372"/>
    <lineage>
        <taxon>Bacteria</taxon>
        <taxon>Pseudomonadati</taxon>
        <taxon>Pseudomonadota</taxon>
        <taxon>Gammaproteobacteria</taxon>
        <taxon>Vibrionales</taxon>
        <taxon>Vibrionaceae</taxon>
        <taxon>Vibrio</taxon>
    </lineage>
</organism>
<evidence type="ECO:0000259" key="9">
    <source>
        <dbReference type="PROSITE" id="PS51733"/>
    </source>
</evidence>
<evidence type="ECO:0000256" key="4">
    <source>
        <dbReference type="ARBA" id="ARBA00022490"/>
    </source>
</evidence>
<keyword evidence="7" id="KW-0067">ATP-binding</keyword>
<evidence type="ECO:0000313" key="10">
    <source>
        <dbReference type="EMBL" id="RCS70091.1"/>
    </source>
</evidence>
<evidence type="ECO:0000256" key="6">
    <source>
        <dbReference type="ARBA" id="ARBA00022741"/>
    </source>
</evidence>
<dbReference type="UniPathway" id="UPA00537">
    <property type="reaction ID" value="UER00594"/>
</dbReference>
<evidence type="ECO:0000256" key="7">
    <source>
        <dbReference type="ARBA" id="ARBA00022840"/>
    </source>
</evidence>
<dbReference type="Gene3D" id="3.30.930.10">
    <property type="entry name" value="Bira Bifunctional Protein, Domain 2"/>
    <property type="match status" value="1"/>
</dbReference>
<name>A0A368LHE9_9VIBR</name>
<evidence type="ECO:0000256" key="1">
    <source>
        <dbReference type="ARBA" id="ARBA00005085"/>
    </source>
</evidence>
<dbReference type="GO" id="GO:0005829">
    <property type="term" value="C:cytosol"/>
    <property type="evidence" value="ECO:0007669"/>
    <property type="project" value="TreeGrafter"/>
</dbReference>